<accession>A0A8J6TGM2</accession>
<comment type="caution">
    <text evidence="2">The sequence shown here is derived from an EMBL/GenBank/DDBJ whole genome shotgun (WGS) entry which is preliminary data.</text>
</comment>
<dbReference type="AlphaFoldDB" id="A0A8J6TGM2"/>
<evidence type="ECO:0000313" key="3">
    <source>
        <dbReference type="Proteomes" id="UP000614424"/>
    </source>
</evidence>
<dbReference type="InterPro" id="IPR013976">
    <property type="entry name" value="HDOD"/>
</dbReference>
<dbReference type="EMBL" id="JACNJZ010000218">
    <property type="protein sequence ID" value="MBC8319043.1"/>
    <property type="molecule type" value="Genomic_DNA"/>
</dbReference>
<dbReference type="Pfam" id="PF08668">
    <property type="entry name" value="HDOD"/>
    <property type="match status" value="1"/>
</dbReference>
<evidence type="ECO:0000259" key="1">
    <source>
        <dbReference type="PROSITE" id="PS51833"/>
    </source>
</evidence>
<name>A0A8J6TGM2_9BACT</name>
<dbReference type="InterPro" id="IPR052340">
    <property type="entry name" value="RNase_Y/CdgJ"/>
</dbReference>
<dbReference type="InterPro" id="IPR006675">
    <property type="entry name" value="HDIG_dom"/>
</dbReference>
<dbReference type="Gene3D" id="1.10.3210.10">
    <property type="entry name" value="Hypothetical protein af1432"/>
    <property type="match status" value="1"/>
</dbReference>
<organism evidence="2 3">
    <name type="scientific">Candidatus Desulfobia pelagia</name>
    <dbReference type="NCBI Taxonomy" id="2841692"/>
    <lineage>
        <taxon>Bacteria</taxon>
        <taxon>Pseudomonadati</taxon>
        <taxon>Thermodesulfobacteriota</taxon>
        <taxon>Desulfobulbia</taxon>
        <taxon>Desulfobulbales</taxon>
        <taxon>Desulfobulbaceae</taxon>
        <taxon>Candidatus Desulfobia</taxon>
    </lineage>
</organism>
<proteinExistence type="predicted"/>
<dbReference type="CDD" id="cd00077">
    <property type="entry name" value="HDc"/>
    <property type="match status" value="1"/>
</dbReference>
<protein>
    <submittedName>
        <fullName evidence="2">HDOD domain-containing protein</fullName>
    </submittedName>
</protein>
<sequence length="285" mass="32054">MDIEKQYIENVDKLIPRPDIALDVLALAQDASSAIEGIARKIEQDPNLTANMLRMANSAYFGFMREITSVKDMVVRLGYDMVKILAITSASSGLLSSPQEAYNLDPKSLWYHSHACALLASVIAKYANIENVSPVYTAALLHDIGKVLLNKPLQQELLNRRLDKKFATLVELERCMLQTDHARVGMALLKKWGLPDDIVIPVGYHHTTGRGEGAQFLNSQVVYLANYLVESIGIRAIRQEDYMFKVDDFPDIYQELPNVPNFHDNMESIMGEFFNQFKEVAGTVD</sequence>
<dbReference type="SMART" id="SM00471">
    <property type="entry name" value="HDc"/>
    <property type="match status" value="1"/>
</dbReference>
<dbReference type="PANTHER" id="PTHR33525">
    <property type="match status" value="1"/>
</dbReference>
<dbReference type="InterPro" id="IPR003607">
    <property type="entry name" value="HD/PDEase_dom"/>
</dbReference>
<dbReference type="PROSITE" id="PS51833">
    <property type="entry name" value="HDOD"/>
    <property type="match status" value="1"/>
</dbReference>
<gene>
    <name evidence="2" type="ORF">H8E41_14185</name>
</gene>
<dbReference type="NCBIfam" id="TIGR00277">
    <property type="entry name" value="HDIG"/>
    <property type="match status" value="1"/>
</dbReference>
<reference evidence="2 3" key="1">
    <citation type="submission" date="2020-08" db="EMBL/GenBank/DDBJ databases">
        <title>Bridging the membrane lipid divide: bacteria of the FCB group superphylum have the potential to synthesize archaeal ether lipids.</title>
        <authorList>
            <person name="Villanueva L."/>
            <person name="Von Meijenfeldt F.A.B."/>
            <person name="Westbye A.B."/>
            <person name="Yadav S."/>
            <person name="Hopmans E.C."/>
            <person name="Dutilh B.E."/>
            <person name="Sinninghe Damste J.S."/>
        </authorList>
    </citation>
    <scope>NUCLEOTIDE SEQUENCE [LARGE SCALE GENOMIC DNA]</scope>
    <source>
        <strain evidence="2">NIOZ-UU47</strain>
    </source>
</reference>
<evidence type="ECO:0000313" key="2">
    <source>
        <dbReference type="EMBL" id="MBC8319043.1"/>
    </source>
</evidence>
<dbReference type="SUPFAM" id="SSF109604">
    <property type="entry name" value="HD-domain/PDEase-like"/>
    <property type="match status" value="1"/>
</dbReference>
<dbReference type="PANTHER" id="PTHR33525:SF5">
    <property type="entry name" value="TWO COMPONENT SIGNAL TRANSDUCTION SYSTEM RESPONSE REGULATOR"/>
    <property type="match status" value="1"/>
</dbReference>
<dbReference type="Proteomes" id="UP000614424">
    <property type="component" value="Unassembled WGS sequence"/>
</dbReference>
<feature type="domain" description="HDOD" evidence="1">
    <location>
        <begin position="14"/>
        <end position="208"/>
    </location>
</feature>